<feature type="domain" description="SLH" evidence="6">
    <location>
        <begin position="1231"/>
        <end position="1294"/>
    </location>
</feature>
<evidence type="ECO:0000256" key="2">
    <source>
        <dbReference type="ARBA" id="ARBA00022729"/>
    </source>
</evidence>
<proteinExistence type="predicted"/>
<dbReference type="InterPro" id="IPR029058">
    <property type="entry name" value="AB_hydrolase_fold"/>
</dbReference>
<organism evidence="7 8">
    <name type="scientific">Cohnella lubricantis</name>
    <dbReference type="NCBI Taxonomy" id="2163172"/>
    <lineage>
        <taxon>Bacteria</taxon>
        <taxon>Bacillati</taxon>
        <taxon>Bacillota</taxon>
        <taxon>Bacilli</taxon>
        <taxon>Bacillales</taxon>
        <taxon>Paenibacillaceae</taxon>
        <taxon>Cohnella</taxon>
    </lineage>
</organism>
<dbReference type="EMBL" id="JACJVN010000006">
    <property type="protein sequence ID" value="MBB6675880.1"/>
    <property type="molecule type" value="Genomic_DNA"/>
</dbReference>
<evidence type="ECO:0000259" key="6">
    <source>
        <dbReference type="PROSITE" id="PS51272"/>
    </source>
</evidence>
<feature type="domain" description="SLH" evidence="6">
    <location>
        <begin position="1173"/>
        <end position="1230"/>
    </location>
</feature>
<dbReference type="PROSITE" id="PS51272">
    <property type="entry name" value="SLH"/>
    <property type="match status" value="3"/>
</dbReference>
<dbReference type="Pfam" id="PF22244">
    <property type="entry name" value="GCE_fung"/>
    <property type="match status" value="1"/>
</dbReference>
<feature type="chain" id="PRO_5032391082" evidence="5">
    <location>
        <begin position="27"/>
        <end position="1357"/>
    </location>
</feature>
<dbReference type="RefSeq" id="WP_185177188.1">
    <property type="nucleotide sequence ID" value="NZ_CBCSEP010000014.1"/>
</dbReference>
<evidence type="ECO:0000256" key="1">
    <source>
        <dbReference type="ARBA" id="ARBA00022487"/>
    </source>
</evidence>
<feature type="region of interest" description="Disordered" evidence="4">
    <location>
        <begin position="949"/>
        <end position="983"/>
    </location>
</feature>
<feature type="compositionally biased region" description="Low complexity" evidence="4">
    <location>
        <begin position="964"/>
        <end position="980"/>
    </location>
</feature>
<keyword evidence="8" id="KW-1185">Reference proteome</keyword>
<name>A0A841T9F9_9BACL</name>
<dbReference type="Proteomes" id="UP000574133">
    <property type="component" value="Unassembled WGS sequence"/>
</dbReference>
<dbReference type="GO" id="GO:0052689">
    <property type="term" value="F:carboxylic ester hydrolase activity"/>
    <property type="evidence" value="ECO:0007669"/>
    <property type="project" value="UniProtKB-KW"/>
</dbReference>
<evidence type="ECO:0000313" key="8">
    <source>
        <dbReference type="Proteomes" id="UP000574133"/>
    </source>
</evidence>
<keyword evidence="3" id="KW-0378">Hydrolase</keyword>
<keyword evidence="1" id="KW-0719">Serine esterase</keyword>
<evidence type="ECO:0000313" key="7">
    <source>
        <dbReference type="EMBL" id="MBB6675880.1"/>
    </source>
</evidence>
<protein>
    <submittedName>
        <fullName evidence="7">S-layer homology domain-containing protein</fullName>
    </submittedName>
</protein>
<dbReference type="InterPro" id="IPR001119">
    <property type="entry name" value="SLH_dom"/>
</dbReference>
<dbReference type="Pfam" id="PF00395">
    <property type="entry name" value="SLH"/>
    <property type="match status" value="3"/>
</dbReference>
<keyword evidence="2 5" id="KW-0732">Signal</keyword>
<dbReference type="InterPro" id="IPR054579">
    <property type="entry name" value="GCE-like_dom"/>
</dbReference>
<sequence length="1357" mass="147013">MTRMYRWLSALLVGSLLLGVMPMAGAAAGAEAAADSSEIWPGYPGVDELPAINTIPDPFKFFSKENDPSGDGYVSSPAEWTARREEIKDLVQRYWLGYRWPTQPESVVGVTYETEEPNVISVGFDWPPISTATEFNLKEEFDKLADQLLAGAVDIHELIPPANPFGAPTVGEVKITIGPAADEADAVAKAIEAWNAGYYLPYTSFGTPNYAVLKDYTGELTAPPDPMKPVTYNTVKITNPNTGVTADFDINVRMPSVTQVVYAWGDENAQVPVIIDIGGAISQLDTVNEQGYAYISFTPTDIYPDDSNTDDGINRDGVYTQLYPYDKDEYEYASGALMAWGWGASQIISALEQPIEDGTQTWGEQLRIDPAKTLVTGHSRYGKAAMFAAAFDDRFDICLPSESGGSGIQSYRYKVEGKIFNFNVYPKADRVYGKTEIPTVSYGSGSSWFPETAGQFVNKDNQLPFDSSDIISLVAPRPFFATTGIDAHWLGNEGAVAAVQAASEVYDYIGNDELERKNIAVRARESNHALYNRDLAFVIAIMDREFKQDSDQRLHVQDLFPDGDGSLGSMTYPEQDYDNVGEFNSYPFDINSSYLPWSSPDKYTLWTAQENFLVGYPVTIAAHSNAPDVKLYLPNGTAVDAASHEGEMFTFNLAASQAVYGRYELRTAGDDKLDRSVFFAAVSLADALRHATSKGDEGEENRLIGFSSRIANDAANPPEVYIDGERTTMSFTPERFKTEETTLLEYGILFHDPLFVRIANEGWDASKTFDIKNLKFVTIPEFTFEVSFGNIYASAANSGKEGAANFTQPISWNVEKFNNGPAEEWPVIPDTKAEKDALLAGETVTRPDAPAPTATAFDTEIVGTKVERSGGKTNVVISFDEELDTREFGFGLDVADHWDTTWSADKKQVTLSVDYDEFPRGASADLIIFRLKDAEGNLIPGPIYLPLTFPNTPGGNPGTPDTPPSTDAPTTPDPATNTVTMQPALDGSTGVVKLDDAKAAAYMKQKTTINVPELAGATAYSLGLPAAGLTGGEDGGALTVSTALGSVTIPSDMLAGITGTADSAAEAGITIAQGNKDALPAEVRDALGDRPIVQITLTIDGQPAEWNNPDSKVEVSIPYKPTAEELANPDQIVVWYIDGSGQPIAVPSGRYDAKSGAVTFRTTHFSQYAVAYVAKSFSGIAKLEWAKPAIEALAARGILMTRGDTFEPSVPITRADFLYGLVRSLDLNAKTNGNFDDVTQEAYYYNEIAIARALGITTGRDGNTFAPDDSISRQEMMTLTARTLALLGKLKQEDTASALDKFTDKADIAPYAVDSAAALVSEGLILGSNGKLMPKGNTTRAEAAVFLYRLYNLPTSK</sequence>
<feature type="domain" description="SLH" evidence="6">
    <location>
        <begin position="1299"/>
        <end position="1357"/>
    </location>
</feature>
<dbReference type="Gene3D" id="3.40.50.1820">
    <property type="entry name" value="alpha/beta hydrolase"/>
    <property type="match status" value="1"/>
</dbReference>
<comment type="caution">
    <text evidence="7">The sequence shown here is derived from an EMBL/GenBank/DDBJ whole genome shotgun (WGS) entry which is preliminary data.</text>
</comment>
<gene>
    <name evidence="7" type="ORF">H4Q31_00905</name>
</gene>
<reference evidence="7 8" key="1">
    <citation type="submission" date="2020-08" db="EMBL/GenBank/DDBJ databases">
        <title>Cohnella phylogeny.</title>
        <authorList>
            <person name="Dunlap C."/>
        </authorList>
    </citation>
    <scope>NUCLEOTIDE SEQUENCE [LARGE SCALE GENOMIC DNA]</scope>
    <source>
        <strain evidence="7 8">DSM 103658</strain>
    </source>
</reference>
<accession>A0A841T9F9</accession>
<evidence type="ECO:0000256" key="4">
    <source>
        <dbReference type="SAM" id="MobiDB-lite"/>
    </source>
</evidence>
<feature type="signal peptide" evidence="5">
    <location>
        <begin position="1"/>
        <end position="26"/>
    </location>
</feature>
<evidence type="ECO:0000256" key="5">
    <source>
        <dbReference type="SAM" id="SignalP"/>
    </source>
</evidence>
<evidence type="ECO:0000256" key="3">
    <source>
        <dbReference type="ARBA" id="ARBA00022801"/>
    </source>
</evidence>